<evidence type="ECO:0000313" key="2">
    <source>
        <dbReference type="EnsemblMetazoa" id="SMAR000641-PA"/>
    </source>
</evidence>
<evidence type="ECO:0000313" key="3">
    <source>
        <dbReference type="Proteomes" id="UP000014500"/>
    </source>
</evidence>
<evidence type="ECO:0000256" key="1">
    <source>
        <dbReference type="SAM" id="Phobius"/>
    </source>
</evidence>
<reference evidence="3" key="1">
    <citation type="submission" date="2011-05" db="EMBL/GenBank/DDBJ databases">
        <authorList>
            <person name="Richards S.R."/>
            <person name="Qu J."/>
            <person name="Jiang H."/>
            <person name="Jhangiani S.N."/>
            <person name="Agravi P."/>
            <person name="Goodspeed R."/>
            <person name="Gross S."/>
            <person name="Mandapat C."/>
            <person name="Jackson L."/>
            <person name="Mathew T."/>
            <person name="Pu L."/>
            <person name="Thornton R."/>
            <person name="Saada N."/>
            <person name="Wilczek-Boney K.B."/>
            <person name="Lee S."/>
            <person name="Kovar C."/>
            <person name="Wu Y."/>
            <person name="Scherer S.E."/>
            <person name="Worley K.C."/>
            <person name="Muzny D.M."/>
            <person name="Gibbs R."/>
        </authorList>
    </citation>
    <scope>NUCLEOTIDE SEQUENCE</scope>
    <source>
        <strain evidence="3">Brora</strain>
    </source>
</reference>
<dbReference type="Proteomes" id="UP000014500">
    <property type="component" value="Unassembled WGS sequence"/>
</dbReference>
<keyword evidence="1" id="KW-0812">Transmembrane</keyword>
<keyword evidence="3" id="KW-1185">Reference proteome</keyword>
<keyword evidence="1" id="KW-1133">Transmembrane helix</keyword>
<proteinExistence type="predicted"/>
<feature type="transmembrane region" description="Helical" evidence="1">
    <location>
        <begin position="29"/>
        <end position="47"/>
    </location>
</feature>
<organism evidence="2 3">
    <name type="scientific">Strigamia maritima</name>
    <name type="common">European centipede</name>
    <name type="synonym">Geophilus maritimus</name>
    <dbReference type="NCBI Taxonomy" id="126957"/>
    <lineage>
        <taxon>Eukaryota</taxon>
        <taxon>Metazoa</taxon>
        <taxon>Ecdysozoa</taxon>
        <taxon>Arthropoda</taxon>
        <taxon>Myriapoda</taxon>
        <taxon>Chilopoda</taxon>
        <taxon>Pleurostigmophora</taxon>
        <taxon>Geophilomorpha</taxon>
        <taxon>Linotaeniidae</taxon>
        <taxon>Strigamia</taxon>
    </lineage>
</organism>
<dbReference type="AlphaFoldDB" id="T1IIE5"/>
<sequence length="102" mass="12075">MIKYSVAVTYQTCVHYYTGVYCITTMEHLIFLALSFFTFYVILVILLHQKLIQIIKNVLIPPVYCSIFRNGEKKYLQLLRKSVLKKIRLMILLKFSAVHTRK</sequence>
<reference evidence="2" key="2">
    <citation type="submission" date="2015-02" db="UniProtKB">
        <authorList>
            <consortium name="EnsemblMetazoa"/>
        </authorList>
    </citation>
    <scope>IDENTIFICATION</scope>
</reference>
<protein>
    <submittedName>
        <fullName evidence="2">Uncharacterized protein</fullName>
    </submittedName>
</protein>
<keyword evidence="1" id="KW-0472">Membrane</keyword>
<dbReference type="EnsemblMetazoa" id="SMAR000641-RA">
    <property type="protein sequence ID" value="SMAR000641-PA"/>
    <property type="gene ID" value="SMAR000641"/>
</dbReference>
<dbReference type="EMBL" id="AFFK01014259">
    <property type="status" value="NOT_ANNOTATED_CDS"/>
    <property type="molecule type" value="Genomic_DNA"/>
</dbReference>
<name>T1IIE5_STRMM</name>
<accession>T1IIE5</accession>
<dbReference type="HOGENOM" id="CLU_2280875_0_0_1"/>